<evidence type="ECO:0000256" key="2">
    <source>
        <dbReference type="ARBA" id="ARBA00022884"/>
    </source>
</evidence>
<dbReference type="Pfam" id="PF00076">
    <property type="entry name" value="RRM_1"/>
    <property type="match status" value="1"/>
</dbReference>
<dbReference type="GO" id="GO:0005634">
    <property type="term" value="C:nucleus"/>
    <property type="evidence" value="ECO:0007669"/>
    <property type="project" value="UniProtKB-SubCell"/>
</dbReference>
<evidence type="ECO:0000256" key="3">
    <source>
        <dbReference type="ARBA" id="ARBA00023242"/>
    </source>
</evidence>
<dbReference type="Proteomes" id="UP000316079">
    <property type="component" value="Unassembled WGS sequence"/>
</dbReference>
<dbReference type="InterPro" id="IPR035979">
    <property type="entry name" value="RBD_domain_sf"/>
</dbReference>
<dbReference type="SUPFAM" id="SSF54928">
    <property type="entry name" value="RNA-binding domain, RBD"/>
    <property type="match status" value="1"/>
</dbReference>
<sequence length="314" mass="33838">MALTVDPRVIRVDSRDMAREMEAGPMVSRAMVRVMASLLRDIPLGAMANNNNNSSRRSSRHHHSRVMTVMDNKDQILLVMEISRMASNGLTLSNLVEDPTVSPVAHMEGGLKVDLVVEMMVIPGDLVMTGAQTGQMVTGAEDVEVTIVGVMIVAAMTEVVEEAHPPVWVVLTVVATKITVVRSRDYGQKDDDDQDNSDNNTIFVQGLGEDVTAQEVNKKTGKTMINLYTDKATGRLKGEATVSFDDPPSAKAAIDWFDEGLSSPKEEAEEEAAEEDVVVVEVLEAGEAQVVGVVVPSLMSVVEIGLVLTAHVAT</sequence>
<accession>A0A553MXS2</accession>
<keyword evidence="8" id="KW-1185">Reference proteome</keyword>
<comment type="subcellular location">
    <subcellularLocation>
        <location evidence="1">Nucleus</location>
    </subcellularLocation>
</comment>
<feature type="domain" description="RRM" evidence="6">
    <location>
        <begin position="200"/>
        <end position="275"/>
    </location>
</feature>
<comment type="caution">
    <text evidence="7">The sequence shown here is derived from an EMBL/GenBank/DDBJ whole genome shotgun (WGS) entry which is preliminary data.</text>
</comment>
<dbReference type="EMBL" id="SRMA01027215">
    <property type="protein sequence ID" value="TRY57980.1"/>
    <property type="molecule type" value="Genomic_DNA"/>
</dbReference>
<evidence type="ECO:0000256" key="5">
    <source>
        <dbReference type="SAM" id="MobiDB-lite"/>
    </source>
</evidence>
<dbReference type="GO" id="GO:0006355">
    <property type="term" value="P:regulation of DNA-templated transcription"/>
    <property type="evidence" value="ECO:0007669"/>
    <property type="project" value="InterPro"/>
</dbReference>
<evidence type="ECO:0000313" key="7">
    <source>
        <dbReference type="EMBL" id="TRY57980.1"/>
    </source>
</evidence>
<dbReference type="InterPro" id="IPR000504">
    <property type="entry name" value="RRM_dom"/>
</dbReference>
<dbReference type="InterPro" id="IPR034870">
    <property type="entry name" value="TET_fam"/>
</dbReference>
<dbReference type="InterPro" id="IPR012677">
    <property type="entry name" value="Nucleotide-bd_a/b_plait_sf"/>
</dbReference>
<dbReference type="PANTHER" id="PTHR23238">
    <property type="entry name" value="RNA BINDING PROTEIN"/>
    <property type="match status" value="1"/>
</dbReference>
<keyword evidence="3" id="KW-0539">Nucleus</keyword>
<feature type="region of interest" description="Disordered" evidence="5">
    <location>
        <begin position="46"/>
        <end position="66"/>
    </location>
</feature>
<protein>
    <recommendedName>
        <fullName evidence="6">RRM domain-containing protein</fullName>
    </recommendedName>
</protein>
<dbReference type="Gene3D" id="3.30.70.330">
    <property type="match status" value="1"/>
</dbReference>
<dbReference type="AlphaFoldDB" id="A0A553MXS2"/>
<evidence type="ECO:0000256" key="1">
    <source>
        <dbReference type="ARBA" id="ARBA00004123"/>
    </source>
</evidence>
<keyword evidence="2 4" id="KW-0694">RNA-binding</keyword>
<organism evidence="7 8">
    <name type="scientific">Danionella cerebrum</name>
    <dbReference type="NCBI Taxonomy" id="2873325"/>
    <lineage>
        <taxon>Eukaryota</taxon>
        <taxon>Metazoa</taxon>
        <taxon>Chordata</taxon>
        <taxon>Craniata</taxon>
        <taxon>Vertebrata</taxon>
        <taxon>Euteleostomi</taxon>
        <taxon>Actinopterygii</taxon>
        <taxon>Neopterygii</taxon>
        <taxon>Teleostei</taxon>
        <taxon>Ostariophysi</taxon>
        <taxon>Cypriniformes</taxon>
        <taxon>Danionidae</taxon>
        <taxon>Danioninae</taxon>
        <taxon>Danionella</taxon>
    </lineage>
</organism>
<gene>
    <name evidence="7" type="ORF">DNTS_027335</name>
</gene>
<reference evidence="7 8" key="1">
    <citation type="journal article" date="2019" name="Sci. Data">
        <title>Hybrid genome assembly and annotation of Danionella translucida.</title>
        <authorList>
            <person name="Kadobianskyi M."/>
            <person name="Schulze L."/>
            <person name="Schuelke M."/>
            <person name="Judkewitz B."/>
        </authorList>
    </citation>
    <scope>NUCLEOTIDE SEQUENCE [LARGE SCALE GENOMIC DNA]</scope>
    <source>
        <strain evidence="7 8">Bolton</strain>
    </source>
</reference>
<name>A0A553MXS2_9TELE</name>
<evidence type="ECO:0000256" key="4">
    <source>
        <dbReference type="PROSITE-ProRule" id="PRU00176"/>
    </source>
</evidence>
<evidence type="ECO:0000259" key="6">
    <source>
        <dbReference type="PROSITE" id="PS50102"/>
    </source>
</evidence>
<proteinExistence type="predicted"/>
<dbReference type="OrthoDB" id="76445at2759"/>
<dbReference type="PROSITE" id="PS50102">
    <property type="entry name" value="RRM"/>
    <property type="match status" value="1"/>
</dbReference>
<dbReference type="GO" id="GO:0003723">
    <property type="term" value="F:RNA binding"/>
    <property type="evidence" value="ECO:0007669"/>
    <property type="project" value="UniProtKB-UniRule"/>
</dbReference>
<evidence type="ECO:0000313" key="8">
    <source>
        <dbReference type="Proteomes" id="UP000316079"/>
    </source>
</evidence>